<gene>
    <name evidence="2" type="ORF">BCR34DRAFT_19108</name>
</gene>
<evidence type="ECO:0000256" key="1">
    <source>
        <dbReference type="SAM" id="MobiDB-lite"/>
    </source>
</evidence>
<dbReference type="EMBL" id="MCFA01000108">
    <property type="protein sequence ID" value="ORY07532.1"/>
    <property type="molecule type" value="Genomic_DNA"/>
</dbReference>
<feature type="compositionally biased region" description="Basic and acidic residues" evidence="1">
    <location>
        <begin position="290"/>
        <end position="312"/>
    </location>
</feature>
<keyword evidence="3" id="KW-1185">Reference proteome</keyword>
<evidence type="ECO:0000313" key="3">
    <source>
        <dbReference type="Proteomes" id="UP000193144"/>
    </source>
</evidence>
<feature type="compositionally biased region" description="Polar residues" evidence="1">
    <location>
        <begin position="15"/>
        <end position="39"/>
    </location>
</feature>
<evidence type="ECO:0000313" key="2">
    <source>
        <dbReference type="EMBL" id="ORY07532.1"/>
    </source>
</evidence>
<dbReference type="AlphaFoldDB" id="A0A1Y1ZB68"/>
<accession>A0A1Y1ZB68</accession>
<feature type="compositionally biased region" description="Low complexity" evidence="1">
    <location>
        <begin position="188"/>
        <end position="199"/>
    </location>
</feature>
<feature type="region of interest" description="Disordered" evidence="1">
    <location>
        <begin position="1"/>
        <end position="131"/>
    </location>
</feature>
<comment type="caution">
    <text evidence="2">The sequence shown here is derived from an EMBL/GenBank/DDBJ whole genome shotgun (WGS) entry which is preliminary data.</text>
</comment>
<dbReference type="Proteomes" id="UP000193144">
    <property type="component" value="Unassembled WGS sequence"/>
</dbReference>
<reference evidence="2 3" key="1">
    <citation type="submission" date="2016-07" db="EMBL/GenBank/DDBJ databases">
        <title>Pervasive Adenine N6-methylation of Active Genes in Fungi.</title>
        <authorList>
            <consortium name="DOE Joint Genome Institute"/>
            <person name="Mondo S.J."/>
            <person name="Dannebaum R.O."/>
            <person name="Kuo R.C."/>
            <person name="Labutti K."/>
            <person name="Haridas S."/>
            <person name="Kuo A."/>
            <person name="Salamov A."/>
            <person name="Ahrendt S.R."/>
            <person name="Lipzen A."/>
            <person name="Sullivan W."/>
            <person name="Andreopoulos W.B."/>
            <person name="Clum A."/>
            <person name="Lindquist E."/>
            <person name="Daum C."/>
            <person name="Ramamoorthy G.K."/>
            <person name="Gryganskyi A."/>
            <person name="Culley D."/>
            <person name="Magnuson J.K."/>
            <person name="James T.Y."/>
            <person name="O'Malley M.A."/>
            <person name="Stajich J.E."/>
            <person name="Spatafora J.W."/>
            <person name="Visel A."/>
            <person name="Grigoriev I.V."/>
        </authorList>
    </citation>
    <scope>NUCLEOTIDE SEQUENCE [LARGE SCALE GENOMIC DNA]</scope>
    <source>
        <strain evidence="2 3">CBS 115471</strain>
    </source>
</reference>
<organism evidence="2 3">
    <name type="scientific">Clohesyomyces aquaticus</name>
    <dbReference type="NCBI Taxonomy" id="1231657"/>
    <lineage>
        <taxon>Eukaryota</taxon>
        <taxon>Fungi</taxon>
        <taxon>Dikarya</taxon>
        <taxon>Ascomycota</taxon>
        <taxon>Pezizomycotina</taxon>
        <taxon>Dothideomycetes</taxon>
        <taxon>Pleosporomycetidae</taxon>
        <taxon>Pleosporales</taxon>
        <taxon>Lindgomycetaceae</taxon>
        <taxon>Clohesyomyces</taxon>
    </lineage>
</organism>
<feature type="compositionally biased region" description="Polar residues" evidence="1">
    <location>
        <begin position="97"/>
        <end position="111"/>
    </location>
</feature>
<protein>
    <submittedName>
        <fullName evidence="2">Uncharacterized protein</fullName>
    </submittedName>
</protein>
<feature type="region of interest" description="Disordered" evidence="1">
    <location>
        <begin position="186"/>
        <end position="211"/>
    </location>
</feature>
<dbReference type="OrthoDB" id="5366332at2759"/>
<name>A0A1Y1ZB68_9PLEO</name>
<sequence length="340" mass="38165">MQGPNMEHQRVDSGFDNSYFSKRPSSTDAPPVRRSNTAPTRHRKPRRIPQDTNSNPQSPEPENHRPASEKRPRRSGEPCRKSVGSSSEHSTTRSRKQGTGSKPSSRRTSVTIVDPTRPTRQYRIKSSQTVPTTNRDVDDVLALHFRSCSLFHNPTYSTGQHLDHRGTNVSGYGTTDADTISSHRFEVSAPTSAPQPQSSLDAILPSESPKQSEDFIMDTVELPTTIMHWTSPTTRQREYEKIDRANSGIRGLLRRIVPRCVSGPPPPKFYEKDASDAGSVRRYRMDIDVDVSESKQHDKEDDVTVVEEEKKASSVRSQRRKLEKITAGSGAGIKKRWACF</sequence>
<feature type="compositionally biased region" description="Basic and acidic residues" evidence="1">
    <location>
        <begin position="61"/>
        <end position="80"/>
    </location>
</feature>
<feature type="region of interest" description="Disordered" evidence="1">
    <location>
        <begin position="290"/>
        <end position="319"/>
    </location>
</feature>
<proteinExistence type="predicted"/>